<dbReference type="AlphaFoldDB" id="A0A6J8AHC5"/>
<evidence type="ECO:0000313" key="3">
    <source>
        <dbReference type="Proteomes" id="UP000507470"/>
    </source>
</evidence>
<proteinExistence type="predicted"/>
<dbReference type="Proteomes" id="UP000507470">
    <property type="component" value="Unassembled WGS sequence"/>
</dbReference>
<name>A0A6J8AHC5_MYTCO</name>
<gene>
    <name evidence="2" type="ORF">MCOR_7829</name>
</gene>
<dbReference type="OrthoDB" id="6174410at2759"/>
<sequence length="267" mass="30398">MKSELRAVQYKLCIQRNRINEVVIETLTNRSNYYAEKEIYKYYTNLTPFGLVPSVSENVTSVEIYPHCLGGCIFLNNAVNLEGNTSYEICFLHLNNLITITRISGEDRAVLKATAYRKILHSCEDYTKVWVSWNDGVIAFGTGNVGMNEKITTTDSKHFLVYGVGVTSFTEAVWKVNIKANPTGYYCALAYTYCYTKLLSVSTQQIRTFCALECQMSKDCIGFNYRYGGSMNCELIEGGELIETEDDYEWHYYAKCLQDKSACLACR</sequence>
<dbReference type="InterPro" id="IPR022041">
    <property type="entry name" value="Methyltransf_FA"/>
</dbReference>
<accession>A0A6J8AHC5</accession>
<keyword evidence="3" id="KW-1185">Reference proteome</keyword>
<organism evidence="2 3">
    <name type="scientific">Mytilus coruscus</name>
    <name type="common">Sea mussel</name>
    <dbReference type="NCBI Taxonomy" id="42192"/>
    <lineage>
        <taxon>Eukaryota</taxon>
        <taxon>Metazoa</taxon>
        <taxon>Spiralia</taxon>
        <taxon>Lophotrochozoa</taxon>
        <taxon>Mollusca</taxon>
        <taxon>Bivalvia</taxon>
        <taxon>Autobranchia</taxon>
        <taxon>Pteriomorphia</taxon>
        <taxon>Mytilida</taxon>
        <taxon>Mytiloidea</taxon>
        <taxon>Mytilidae</taxon>
        <taxon>Mytilinae</taxon>
        <taxon>Mytilus</taxon>
    </lineage>
</organism>
<evidence type="ECO:0000313" key="2">
    <source>
        <dbReference type="EMBL" id="CAC5368203.1"/>
    </source>
</evidence>
<dbReference type="EMBL" id="CACVKT020001451">
    <property type="protein sequence ID" value="CAC5368203.1"/>
    <property type="molecule type" value="Genomic_DNA"/>
</dbReference>
<feature type="domain" description="Farnesoic acid O-methyl transferase" evidence="1">
    <location>
        <begin position="72"/>
        <end position="176"/>
    </location>
</feature>
<reference evidence="2 3" key="1">
    <citation type="submission" date="2020-06" db="EMBL/GenBank/DDBJ databases">
        <authorList>
            <person name="Li R."/>
            <person name="Bekaert M."/>
        </authorList>
    </citation>
    <scope>NUCLEOTIDE SEQUENCE [LARGE SCALE GENOMIC DNA]</scope>
    <source>
        <strain evidence="3">wild</strain>
    </source>
</reference>
<evidence type="ECO:0000259" key="1">
    <source>
        <dbReference type="Pfam" id="PF12248"/>
    </source>
</evidence>
<protein>
    <recommendedName>
        <fullName evidence="1">Farnesoic acid O-methyl transferase domain-containing protein</fullName>
    </recommendedName>
</protein>
<dbReference type="Pfam" id="PF12248">
    <property type="entry name" value="Methyltransf_FA"/>
    <property type="match status" value="1"/>
</dbReference>